<keyword evidence="1" id="KW-0472">Membrane</keyword>
<feature type="transmembrane region" description="Helical" evidence="1">
    <location>
        <begin position="56"/>
        <end position="82"/>
    </location>
</feature>
<dbReference type="EMBL" id="JAGXFD010000001">
    <property type="protein sequence ID" value="MBZ9566752.1"/>
    <property type="molecule type" value="Genomic_DNA"/>
</dbReference>
<dbReference type="RefSeq" id="WP_224420275.1">
    <property type="nucleotide sequence ID" value="NZ_JAGXFD010000001.1"/>
</dbReference>
<evidence type="ECO:0000313" key="3">
    <source>
        <dbReference type="Proteomes" id="UP001319883"/>
    </source>
</evidence>
<gene>
    <name evidence="2" type="ORF">KGQ91_03515</name>
</gene>
<sequence>MNHELGSMIIDNPGRRSLSYRLRDTALVMATLGLWGLFALQIWSTLASSEFLIEQAYALAVLKLTALDFVGVFFLLHSWVIYERLLFRWRQRIATRHA</sequence>
<feature type="transmembrane region" description="Helical" evidence="1">
    <location>
        <begin position="25"/>
        <end position="44"/>
    </location>
</feature>
<keyword evidence="1" id="KW-1133">Transmembrane helix</keyword>
<keyword evidence="3" id="KW-1185">Reference proteome</keyword>
<evidence type="ECO:0000256" key="1">
    <source>
        <dbReference type="SAM" id="Phobius"/>
    </source>
</evidence>
<accession>A0ABS7WYD1</accession>
<organism evidence="2 3">
    <name type="scientific">Modicisalibacter tunisiensis</name>
    <dbReference type="NCBI Taxonomy" id="390637"/>
    <lineage>
        <taxon>Bacteria</taxon>
        <taxon>Pseudomonadati</taxon>
        <taxon>Pseudomonadota</taxon>
        <taxon>Gammaproteobacteria</taxon>
        <taxon>Oceanospirillales</taxon>
        <taxon>Halomonadaceae</taxon>
        <taxon>Modicisalibacter</taxon>
    </lineage>
</organism>
<dbReference type="Proteomes" id="UP001319883">
    <property type="component" value="Unassembled WGS sequence"/>
</dbReference>
<name>A0ABS7WYD1_9GAMM</name>
<comment type="caution">
    <text evidence="2">The sequence shown here is derived from an EMBL/GenBank/DDBJ whole genome shotgun (WGS) entry which is preliminary data.</text>
</comment>
<evidence type="ECO:0000313" key="2">
    <source>
        <dbReference type="EMBL" id="MBZ9566752.1"/>
    </source>
</evidence>
<reference evidence="2 3" key="1">
    <citation type="submission" date="2021-05" db="EMBL/GenBank/DDBJ databases">
        <title>Petroleum and Energy Research Collection (APPE): ex situ preservation of microbial diversity associated with the oil industry and exploitation of its biotechnological potential.</title>
        <authorList>
            <person name="Paixao C.T.M."/>
            <person name="Gomes M.B."/>
            <person name="Oliveira V.M."/>
        </authorList>
    </citation>
    <scope>NUCLEOTIDE SEQUENCE [LARGE SCALE GENOMIC DNA]</scope>
    <source>
        <strain evidence="2 3">LIT2</strain>
    </source>
</reference>
<protein>
    <submittedName>
        <fullName evidence="2">Uncharacterized protein</fullName>
    </submittedName>
</protein>
<proteinExistence type="predicted"/>
<keyword evidence="1" id="KW-0812">Transmembrane</keyword>